<evidence type="ECO:0000313" key="2">
    <source>
        <dbReference type="EMBL" id="MBO1322909.1"/>
    </source>
</evidence>
<protein>
    <submittedName>
        <fullName evidence="2">BamA/TamA family outer membrane protein</fullName>
    </submittedName>
</protein>
<dbReference type="EMBL" id="JAFREP010000045">
    <property type="protein sequence ID" value="MBO1322909.1"/>
    <property type="molecule type" value="Genomic_DNA"/>
</dbReference>
<proteinExistence type="predicted"/>
<name>A0A8J7QF58_9BACT</name>
<reference evidence="2" key="1">
    <citation type="submission" date="2021-03" db="EMBL/GenBank/DDBJ databases">
        <authorList>
            <person name="Wang G."/>
        </authorList>
    </citation>
    <scope>NUCLEOTIDE SEQUENCE</scope>
    <source>
        <strain evidence="2">KCTC 12899</strain>
    </source>
</reference>
<sequence length="443" mass="50825">MSVPESMGPKGPFAVSQVATADPTFAIETIVIEGEKQVPEVVILTESRLIAGQTYSEQQLRHAIQRINRLAYVMECRFRLKRGSKRGIYQLVITVEETRFWFVETTSTWSRSSEGGRTGNFDTGVVGARWFVGPADLLYVSSESFANWRAGEFDLGDQLTLGYSHFNLLDQNIFFDVQLGWQDGDRSMVVTQFGPAASENRDSWRLNLVAGVPVGENHWFKLVGRYALRSNRLWERDPLGEERLSAETDVRSGNLTFTWEYNTTDDSFVPRQGRLWRVGLLMGGSESNLESVAPGREIGLTDQDFYTADVRYEQHHPFWNRHNLSYQFTGEARRQDLRATTAAGDQPGPDTAFGRQRELQMNVFGDIVYAVDLWGNRKTRRYGDFRLELRQRLGYQHENNLFSSESGGVRLRESDHVSLTVIELKYRNAWAVARLRFEYVWRP</sequence>
<dbReference type="AlphaFoldDB" id="A0A8J7QF58"/>
<dbReference type="GO" id="GO:0019867">
    <property type="term" value="C:outer membrane"/>
    <property type="evidence" value="ECO:0007669"/>
    <property type="project" value="InterPro"/>
</dbReference>
<dbReference type="Gene3D" id="2.40.160.50">
    <property type="entry name" value="membrane protein fhac: a member of the omp85/tpsb transporter family"/>
    <property type="match status" value="1"/>
</dbReference>
<gene>
    <name evidence="2" type="ORF">J3U88_30875</name>
</gene>
<evidence type="ECO:0000259" key="1">
    <source>
        <dbReference type="Pfam" id="PF07244"/>
    </source>
</evidence>
<dbReference type="Proteomes" id="UP000664417">
    <property type="component" value="Unassembled WGS sequence"/>
</dbReference>
<comment type="caution">
    <text evidence="2">The sequence shown here is derived from an EMBL/GenBank/DDBJ whole genome shotgun (WGS) entry which is preliminary data.</text>
</comment>
<accession>A0A8J7QF58</accession>
<dbReference type="Pfam" id="PF07244">
    <property type="entry name" value="POTRA"/>
    <property type="match status" value="1"/>
</dbReference>
<dbReference type="InterPro" id="IPR010827">
    <property type="entry name" value="BamA/TamA_POTRA"/>
</dbReference>
<evidence type="ECO:0000313" key="3">
    <source>
        <dbReference type="Proteomes" id="UP000664417"/>
    </source>
</evidence>
<dbReference type="Gene3D" id="3.10.20.310">
    <property type="entry name" value="membrane protein fhac"/>
    <property type="match status" value="1"/>
</dbReference>
<keyword evidence="3" id="KW-1185">Reference proteome</keyword>
<organism evidence="2 3">
    <name type="scientific">Acanthopleuribacter pedis</name>
    <dbReference type="NCBI Taxonomy" id="442870"/>
    <lineage>
        <taxon>Bacteria</taxon>
        <taxon>Pseudomonadati</taxon>
        <taxon>Acidobacteriota</taxon>
        <taxon>Holophagae</taxon>
        <taxon>Acanthopleuribacterales</taxon>
        <taxon>Acanthopleuribacteraceae</taxon>
        <taxon>Acanthopleuribacter</taxon>
    </lineage>
</organism>
<feature type="domain" description="POTRA" evidence="1">
    <location>
        <begin position="27"/>
        <end position="97"/>
    </location>
</feature>
<dbReference type="RefSeq" id="WP_207862881.1">
    <property type="nucleotide sequence ID" value="NZ_JAFREP010000045.1"/>
</dbReference>